<evidence type="ECO:0000256" key="1">
    <source>
        <dbReference type="ARBA" id="ARBA00010271"/>
    </source>
</evidence>
<dbReference type="InterPro" id="IPR040911">
    <property type="entry name" value="Exostosin_GT47"/>
</dbReference>
<dbReference type="Proteomes" id="UP001189429">
    <property type="component" value="Unassembled WGS sequence"/>
</dbReference>
<comment type="caution">
    <text evidence="3">The sequence shown here is derived from an EMBL/GenBank/DDBJ whole genome shotgun (WGS) entry which is preliminary data.</text>
</comment>
<dbReference type="Pfam" id="PF03016">
    <property type="entry name" value="Exostosin_GT47"/>
    <property type="match status" value="1"/>
</dbReference>
<dbReference type="EMBL" id="CAUYUJ010000409">
    <property type="protein sequence ID" value="CAK0790371.1"/>
    <property type="molecule type" value="Genomic_DNA"/>
</dbReference>
<proteinExistence type="inferred from homology"/>
<evidence type="ECO:0000259" key="2">
    <source>
        <dbReference type="Pfam" id="PF03016"/>
    </source>
</evidence>
<protein>
    <recommendedName>
        <fullName evidence="2">Exostosin GT47 domain-containing protein</fullName>
    </recommendedName>
</protein>
<sequence length="128" mass="15271">SSHFCLIPEGTSSWTNHLYESFFAGCIPFILSDRYVLPFQELIDWKALSLRWPQENVGVEMYAYLKDLVQNRMPVVEEMKRRLEEAACWFDFYRFDGDCSPYRAVLYELEKRKAAMPKYLENPPLWLN</sequence>
<evidence type="ECO:0000313" key="3">
    <source>
        <dbReference type="EMBL" id="CAK0790371.1"/>
    </source>
</evidence>
<dbReference type="PANTHER" id="PTHR11062">
    <property type="entry name" value="EXOSTOSIN HEPARAN SULFATE GLYCOSYLTRANSFERASE -RELATED"/>
    <property type="match status" value="1"/>
</dbReference>
<dbReference type="PANTHER" id="PTHR11062:SF281">
    <property type="entry name" value="EXOSTOSIN-LIKE 2"/>
    <property type="match status" value="1"/>
</dbReference>
<name>A0ABN9PC05_9DINO</name>
<evidence type="ECO:0000313" key="4">
    <source>
        <dbReference type="Proteomes" id="UP001189429"/>
    </source>
</evidence>
<gene>
    <name evidence="3" type="ORF">PCOR1329_LOCUS1664</name>
</gene>
<feature type="domain" description="Exostosin GT47" evidence="2">
    <location>
        <begin position="1"/>
        <end position="57"/>
    </location>
</feature>
<feature type="non-terminal residue" evidence="3">
    <location>
        <position position="1"/>
    </location>
</feature>
<organism evidence="3 4">
    <name type="scientific">Prorocentrum cordatum</name>
    <dbReference type="NCBI Taxonomy" id="2364126"/>
    <lineage>
        <taxon>Eukaryota</taxon>
        <taxon>Sar</taxon>
        <taxon>Alveolata</taxon>
        <taxon>Dinophyceae</taxon>
        <taxon>Prorocentrales</taxon>
        <taxon>Prorocentraceae</taxon>
        <taxon>Prorocentrum</taxon>
    </lineage>
</organism>
<keyword evidence="4" id="KW-1185">Reference proteome</keyword>
<reference evidence="3" key="1">
    <citation type="submission" date="2023-10" db="EMBL/GenBank/DDBJ databases">
        <authorList>
            <person name="Chen Y."/>
            <person name="Shah S."/>
            <person name="Dougan E. K."/>
            <person name="Thang M."/>
            <person name="Chan C."/>
        </authorList>
    </citation>
    <scope>NUCLEOTIDE SEQUENCE [LARGE SCALE GENOMIC DNA]</scope>
</reference>
<dbReference type="InterPro" id="IPR004263">
    <property type="entry name" value="Exostosin"/>
</dbReference>
<accession>A0ABN9PC05</accession>
<comment type="similarity">
    <text evidence="1">Belongs to the glycosyltransferase 47 family.</text>
</comment>